<keyword evidence="9" id="KW-0282">Flagellum</keyword>
<dbReference type="PANTHER" id="PTHR30435">
    <property type="entry name" value="FLAGELLAR PROTEIN"/>
    <property type="match status" value="1"/>
</dbReference>
<feature type="domain" description="Flagellar basal-body/hook protein C-terminal" evidence="8">
    <location>
        <begin position="92"/>
        <end position="135"/>
    </location>
</feature>
<sequence length="139" mass="15394">MSAMDLIKSMMVAASGLKAQSGRMRVIAENIANADSTSRVAGGDPYRRKIVTFEDKLNREIGANTVSLGRPVLDKTEFQLKYMPGHPAADEAGYVKMPNVNGMVEAMDMREAQRSYEANLNLIQASRRMISQTIDILRK</sequence>
<evidence type="ECO:0000259" key="8">
    <source>
        <dbReference type="Pfam" id="PF06429"/>
    </source>
</evidence>
<evidence type="ECO:0000256" key="5">
    <source>
        <dbReference type="ARBA" id="ARBA00025933"/>
    </source>
</evidence>
<dbReference type="GO" id="GO:0030694">
    <property type="term" value="C:bacterial-type flagellum basal body, rod"/>
    <property type="evidence" value="ECO:0007669"/>
    <property type="project" value="UniProtKB-UniRule"/>
</dbReference>
<dbReference type="PROSITE" id="PS00588">
    <property type="entry name" value="FLAGELLA_BB_ROD"/>
    <property type="match status" value="1"/>
</dbReference>
<gene>
    <name evidence="9" type="ordered locus">Plav_2571</name>
</gene>
<protein>
    <recommendedName>
        <fullName evidence="3 6">Flagellar basal-body rod protein FlgC</fullName>
    </recommendedName>
</protein>
<dbReference type="PANTHER" id="PTHR30435:SF2">
    <property type="entry name" value="FLAGELLAR BASAL-BODY ROD PROTEIN FLGC"/>
    <property type="match status" value="1"/>
</dbReference>
<organism evidence="9 10">
    <name type="scientific">Parvibaculum lavamentivorans (strain DS-1 / DSM 13023 / NCIMB 13966)</name>
    <dbReference type="NCBI Taxonomy" id="402881"/>
    <lineage>
        <taxon>Bacteria</taxon>
        <taxon>Pseudomonadati</taxon>
        <taxon>Pseudomonadota</taxon>
        <taxon>Alphaproteobacteria</taxon>
        <taxon>Hyphomicrobiales</taxon>
        <taxon>Parvibaculaceae</taxon>
        <taxon>Parvibaculum</taxon>
    </lineage>
</organism>
<feature type="domain" description="Flagellar basal body rod protein N-terminal" evidence="7">
    <location>
        <begin position="11"/>
        <end position="38"/>
    </location>
</feature>
<dbReference type="NCBIfam" id="TIGR01395">
    <property type="entry name" value="FlgC"/>
    <property type="match status" value="1"/>
</dbReference>
<evidence type="ECO:0000259" key="7">
    <source>
        <dbReference type="Pfam" id="PF00460"/>
    </source>
</evidence>
<dbReference type="InterPro" id="IPR010930">
    <property type="entry name" value="Flg_bb/hook_C_dom"/>
</dbReference>
<dbReference type="AlphaFoldDB" id="A7HW97"/>
<keyword evidence="4 6" id="KW-0975">Bacterial flagellum</keyword>
<dbReference type="EMBL" id="CP000774">
    <property type="protein sequence ID" value="ABS64180.1"/>
    <property type="molecule type" value="Genomic_DNA"/>
</dbReference>
<evidence type="ECO:0000313" key="10">
    <source>
        <dbReference type="Proteomes" id="UP000006377"/>
    </source>
</evidence>
<keyword evidence="9" id="KW-0966">Cell projection</keyword>
<dbReference type="InterPro" id="IPR019776">
    <property type="entry name" value="Flagellar_basal_body_rod_CS"/>
</dbReference>
<keyword evidence="10" id="KW-1185">Reference proteome</keyword>
<dbReference type="Pfam" id="PF06429">
    <property type="entry name" value="Flg_bbr_C"/>
    <property type="match status" value="1"/>
</dbReference>
<dbReference type="HOGENOM" id="CLU_123272_2_0_5"/>
<comment type="subunit">
    <text evidence="5 6">The basal body constitutes a major portion of the flagellar organelle and consists of four rings (L,P,S, and M) mounted on a central rod. The rod consists of about 26 subunits of FlgG in the distal portion, and FlgB, FlgC and FlgF are thought to build up the proximal portion of the rod with about 6 subunits each.</text>
</comment>
<evidence type="ECO:0000256" key="6">
    <source>
        <dbReference type="RuleBase" id="RU362062"/>
    </source>
</evidence>
<dbReference type="KEGG" id="pla:Plav_2571"/>
<name>A7HW97_PARL1</name>
<proteinExistence type="inferred from homology"/>
<dbReference type="InterPro" id="IPR006299">
    <property type="entry name" value="FlgC"/>
</dbReference>
<comment type="subcellular location">
    <subcellularLocation>
        <location evidence="1 6">Bacterial flagellum basal body</location>
    </subcellularLocation>
</comment>
<accession>A7HW97</accession>
<dbReference type="InterPro" id="IPR001444">
    <property type="entry name" value="Flag_bb_rod_N"/>
</dbReference>
<evidence type="ECO:0000313" key="9">
    <source>
        <dbReference type="EMBL" id="ABS64180.1"/>
    </source>
</evidence>
<keyword evidence="9" id="KW-0969">Cilium</keyword>
<evidence type="ECO:0000256" key="4">
    <source>
        <dbReference type="ARBA" id="ARBA00023143"/>
    </source>
</evidence>
<dbReference type="GO" id="GO:0071978">
    <property type="term" value="P:bacterial-type flagellum-dependent swarming motility"/>
    <property type="evidence" value="ECO:0007669"/>
    <property type="project" value="TreeGrafter"/>
</dbReference>
<dbReference type="Proteomes" id="UP000006377">
    <property type="component" value="Chromosome"/>
</dbReference>
<reference evidence="9 10" key="1">
    <citation type="journal article" date="2011" name="Stand. Genomic Sci.">
        <title>Complete genome sequence of Parvibaculum lavamentivorans type strain (DS-1(T)).</title>
        <authorList>
            <person name="Schleheck D."/>
            <person name="Weiss M."/>
            <person name="Pitluck S."/>
            <person name="Bruce D."/>
            <person name="Land M.L."/>
            <person name="Han S."/>
            <person name="Saunders E."/>
            <person name="Tapia R."/>
            <person name="Detter C."/>
            <person name="Brettin T."/>
            <person name="Han J."/>
            <person name="Woyke T."/>
            <person name="Goodwin L."/>
            <person name="Pennacchio L."/>
            <person name="Nolan M."/>
            <person name="Cook A.M."/>
            <person name="Kjelleberg S."/>
            <person name="Thomas T."/>
        </authorList>
    </citation>
    <scope>NUCLEOTIDE SEQUENCE [LARGE SCALE GENOMIC DNA]</scope>
    <source>
        <strain evidence="10">DS-1 / DSM 13023 / NCIMB 13966</strain>
    </source>
</reference>
<dbReference type="eggNOG" id="COG1558">
    <property type="taxonomic scope" value="Bacteria"/>
</dbReference>
<evidence type="ECO:0000256" key="1">
    <source>
        <dbReference type="ARBA" id="ARBA00004117"/>
    </source>
</evidence>
<comment type="similarity">
    <text evidence="2">Belongs to the flagella basal body rod proteins family.</text>
</comment>
<evidence type="ECO:0000256" key="2">
    <source>
        <dbReference type="ARBA" id="ARBA00009677"/>
    </source>
</evidence>
<dbReference type="Pfam" id="PF00460">
    <property type="entry name" value="Flg_bb_rod"/>
    <property type="match status" value="1"/>
</dbReference>
<dbReference type="STRING" id="402881.Plav_2571"/>
<evidence type="ECO:0000256" key="3">
    <source>
        <dbReference type="ARBA" id="ARBA00017941"/>
    </source>
</evidence>